<evidence type="ECO:0000256" key="1">
    <source>
        <dbReference type="HAMAP-Rule" id="MF_02088"/>
    </source>
</evidence>
<keyword evidence="1" id="KW-1003">Cell membrane</keyword>
<keyword evidence="1" id="KW-0812">Transmembrane</keyword>
<feature type="transmembrane region" description="Helical" evidence="1">
    <location>
        <begin position="20"/>
        <end position="44"/>
    </location>
</feature>
<evidence type="ECO:0000313" key="2">
    <source>
        <dbReference type="EMBL" id="QNN69084.1"/>
    </source>
</evidence>
<reference evidence="2 3" key="1">
    <citation type="submission" date="2020-08" db="EMBL/GenBank/DDBJ databases">
        <title>Genome sequence of Thermomonas carbonis KCTC 42013T.</title>
        <authorList>
            <person name="Hyun D.-W."/>
            <person name="Bae J.-W."/>
        </authorList>
    </citation>
    <scope>NUCLEOTIDE SEQUENCE [LARGE SCALE GENOMIC DNA]</scope>
    <source>
        <strain evidence="2 3">KCTC 42013</strain>
    </source>
</reference>
<dbReference type="NCBIfam" id="TIGR00697">
    <property type="entry name" value="queuosine precursor transporter"/>
    <property type="match status" value="1"/>
</dbReference>
<sequence length="264" mass="29114">MDTTTTVSPLRLLDDRATRLFVALAAFFCANAVLAEFIGVKIFALEDTLGIAPLEWNLFGQTGSLNFTAGTLLWPIVFIMTDTVNEYFGKRGVRMISWLAAGLIVYSFVFAYLAIHLAPASWWVGAAKDQGVPDYQTAYAAIFGQGMWIIVGSLVAFLVGQLIDVQVFHRIRARTGERHAWLRATGSTAVSQLVDSFVVLYIAFVLGPQQWPTSLFLAVGSLNYVYKMLAAIALIPLLYLMRAGIHRYLGATRAAQLRQHASED</sequence>
<organism evidence="2 3">
    <name type="scientific">Thermomonas carbonis</name>
    <dbReference type="NCBI Taxonomy" id="1463158"/>
    <lineage>
        <taxon>Bacteria</taxon>
        <taxon>Pseudomonadati</taxon>
        <taxon>Pseudomonadota</taxon>
        <taxon>Gammaproteobacteria</taxon>
        <taxon>Lysobacterales</taxon>
        <taxon>Lysobacteraceae</taxon>
        <taxon>Thermomonas</taxon>
    </lineage>
</organism>
<name>A0A7G9SMK9_9GAMM</name>
<dbReference type="PANTHER" id="PTHR34300:SF2">
    <property type="entry name" value="QUEUOSINE PRECURSOR TRANSPORTER-RELATED"/>
    <property type="match status" value="1"/>
</dbReference>
<dbReference type="GO" id="GO:0022857">
    <property type="term" value="F:transmembrane transporter activity"/>
    <property type="evidence" value="ECO:0007669"/>
    <property type="project" value="UniProtKB-UniRule"/>
</dbReference>
<feature type="transmembrane region" description="Helical" evidence="1">
    <location>
        <begin position="96"/>
        <end position="118"/>
    </location>
</feature>
<feature type="transmembrane region" description="Helical" evidence="1">
    <location>
        <begin position="180"/>
        <end position="204"/>
    </location>
</feature>
<evidence type="ECO:0000313" key="3">
    <source>
        <dbReference type="Proteomes" id="UP000515804"/>
    </source>
</evidence>
<protein>
    <recommendedName>
        <fullName evidence="1">Probable queuosine precursor transporter</fullName>
        <shortName evidence="1">Q precursor transporter</shortName>
    </recommendedName>
</protein>
<dbReference type="HAMAP" id="MF_02088">
    <property type="entry name" value="Q_prec_transport"/>
    <property type="match status" value="1"/>
</dbReference>
<dbReference type="Pfam" id="PF02592">
    <property type="entry name" value="Vut_1"/>
    <property type="match status" value="1"/>
</dbReference>
<dbReference type="PANTHER" id="PTHR34300">
    <property type="entry name" value="QUEUOSINE PRECURSOR TRANSPORTER-RELATED"/>
    <property type="match status" value="1"/>
</dbReference>
<feature type="transmembrane region" description="Helical" evidence="1">
    <location>
        <begin position="64"/>
        <end position="84"/>
    </location>
</feature>
<dbReference type="Proteomes" id="UP000515804">
    <property type="component" value="Chromosome"/>
</dbReference>
<feature type="transmembrane region" description="Helical" evidence="1">
    <location>
        <begin position="138"/>
        <end position="159"/>
    </location>
</feature>
<keyword evidence="1" id="KW-0813">Transport</keyword>
<dbReference type="GO" id="GO:0005886">
    <property type="term" value="C:plasma membrane"/>
    <property type="evidence" value="ECO:0007669"/>
    <property type="project" value="UniProtKB-SubCell"/>
</dbReference>
<comment type="similarity">
    <text evidence="1">Belongs to the vitamin uptake transporter (VUT/ECF) (TC 2.A.88) family. Q precursor transporter subfamily.</text>
</comment>
<dbReference type="EMBL" id="CP060719">
    <property type="protein sequence ID" value="QNN69084.1"/>
    <property type="molecule type" value="Genomic_DNA"/>
</dbReference>
<keyword evidence="1" id="KW-0472">Membrane</keyword>
<proteinExistence type="inferred from homology"/>
<keyword evidence="1" id="KW-1133">Transmembrane helix</keyword>
<comment type="function">
    <text evidence="1">Involved in the import of queuosine (Q) precursors, required for Q precursor salvage.</text>
</comment>
<dbReference type="AlphaFoldDB" id="A0A7G9SMK9"/>
<dbReference type="RefSeq" id="WP_187551607.1">
    <property type="nucleotide sequence ID" value="NZ_BMZL01000002.1"/>
</dbReference>
<accession>A0A7G9SMK9</accession>
<keyword evidence="3" id="KW-1185">Reference proteome</keyword>
<dbReference type="KEGG" id="tcn:H9L16_10225"/>
<keyword evidence="1" id="KW-0997">Cell inner membrane</keyword>
<feature type="transmembrane region" description="Helical" evidence="1">
    <location>
        <begin position="224"/>
        <end position="241"/>
    </location>
</feature>
<dbReference type="InterPro" id="IPR003744">
    <property type="entry name" value="YhhQ"/>
</dbReference>
<comment type="subcellular location">
    <subcellularLocation>
        <location evidence="1">Cell inner membrane</location>
        <topology evidence="1">Multi-pass membrane protein</topology>
    </subcellularLocation>
</comment>
<gene>
    <name evidence="2" type="ORF">H9L16_10225</name>
</gene>